<dbReference type="KEGG" id="glo:Glov_0742"/>
<evidence type="ECO:0000313" key="2">
    <source>
        <dbReference type="EMBL" id="ACD94468.1"/>
    </source>
</evidence>
<sequence length="118" mass="12603">MKKTMYRVLIPLCSLAFTTTALAETFTFTITNITKKNTSDATYCNPVLIKVINKGMTVITNGTKYMEPGAVETITTNDASACTSIELSANCGWTRASLSTGCSGGSIAIVTPYAMIRL</sequence>
<dbReference type="RefSeq" id="WP_012468824.1">
    <property type="nucleotide sequence ID" value="NC_010814.1"/>
</dbReference>
<keyword evidence="1" id="KW-0732">Signal</keyword>
<keyword evidence="3" id="KW-1185">Reference proteome</keyword>
<evidence type="ECO:0000313" key="3">
    <source>
        <dbReference type="Proteomes" id="UP000002420"/>
    </source>
</evidence>
<proteinExistence type="predicted"/>
<feature type="chain" id="PRO_5002786110" evidence="1">
    <location>
        <begin position="24"/>
        <end position="118"/>
    </location>
</feature>
<dbReference type="STRING" id="398767.Glov_0742"/>
<name>B3E4F3_TRIL1</name>
<evidence type="ECO:0000256" key="1">
    <source>
        <dbReference type="SAM" id="SignalP"/>
    </source>
</evidence>
<protein>
    <submittedName>
        <fullName evidence="2">Uncharacterized protein</fullName>
    </submittedName>
</protein>
<accession>B3E4F3</accession>
<dbReference type="AlphaFoldDB" id="B3E4F3"/>
<dbReference type="HOGENOM" id="CLU_2069747_0_0_7"/>
<organism evidence="2 3">
    <name type="scientific">Trichlorobacter lovleyi (strain ATCC BAA-1151 / DSM 17278 / SZ)</name>
    <name type="common">Geobacter lovleyi</name>
    <dbReference type="NCBI Taxonomy" id="398767"/>
    <lineage>
        <taxon>Bacteria</taxon>
        <taxon>Pseudomonadati</taxon>
        <taxon>Thermodesulfobacteriota</taxon>
        <taxon>Desulfuromonadia</taxon>
        <taxon>Geobacterales</taxon>
        <taxon>Geobacteraceae</taxon>
        <taxon>Trichlorobacter</taxon>
    </lineage>
</organism>
<dbReference type="Proteomes" id="UP000002420">
    <property type="component" value="Chromosome"/>
</dbReference>
<feature type="signal peptide" evidence="1">
    <location>
        <begin position="1"/>
        <end position="23"/>
    </location>
</feature>
<gene>
    <name evidence="2" type="ordered locus">Glov_0742</name>
</gene>
<reference evidence="2 3" key="1">
    <citation type="submission" date="2008-05" db="EMBL/GenBank/DDBJ databases">
        <title>Complete sequence of chromosome of Geobacter lovleyi SZ.</title>
        <authorList>
            <consortium name="US DOE Joint Genome Institute"/>
            <person name="Lucas S."/>
            <person name="Copeland A."/>
            <person name="Lapidus A."/>
            <person name="Glavina del Rio T."/>
            <person name="Dalin E."/>
            <person name="Tice H."/>
            <person name="Bruce D."/>
            <person name="Goodwin L."/>
            <person name="Pitluck S."/>
            <person name="Chertkov O."/>
            <person name="Meincke L."/>
            <person name="Brettin T."/>
            <person name="Detter J.C."/>
            <person name="Han C."/>
            <person name="Tapia R."/>
            <person name="Kuske C.R."/>
            <person name="Schmutz J."/>
            <person name="Larimer F."/>
            <person name="Land M."/>
            <person name="Hauser L."/>
            <person name="Kyrpides N."/>
            <person name="Mikhailova N."/>
            <person name="Sung Y."/>
            <person name="Fletcher K.E."/>
            <person name="Ritalahti K.M."/>
            <person name="Loeffler F.E."/>
            <person name="Richardson P."/>
        </authorList>
    </citation>
    <scope>NUCLEOTIDE SEQUENCE [LARGE SCALE GENOMIC DNA]</scope>
    <source>
        <strain evidence="3">ATCC BAA-1151 / DSM 17278 / SZ</strain>
    </source>
</reference>
<dbReference type="EMBL" id="CP001089">
    <property type="protein sequence ID" value="ACD94468.1"/>
    <property type="molecule type" value="Genomic_DNA"/>
</dbReference>